<dbReference type="InterPro" id="IPR004843">
    <property type="entry name" value="Calcineurin-like_PHP"/>
</dbReference>
<keyword evidence="1 2" id="KW-0732">Signal</keyword>
<dbReference type="GO" id="GO:0016788">
    <property type="term" value="F:hydrolase activity, acting on ester bonds"/>
    <property type="evidence" value="ECO:0007669"/>
    <property type="project" value="InterPro"/>
</dbReference>
<keyword evidence="3" id="KW-1133">Transmembrane helix</keyword>
<dbReference type="Gene3D" id="3.60.21.10">
    <property type="match status" value="1"/>
</dbReference>
<feature type="chain" id="PRO_5027157305" evidence="2">
    <location>
        <begin position="27"/>
        <end position="641"/>
    </location>
</feature>
<evidence type="ECO:0000259" key="4">
    <source>
        <dbReference type="Pfam" id="PF00149"/>
    </source>
</evidence>
<keyword evidence="2" id="KW-0547">Nucleotide-binding</keyword>
<dbReference type="PRINTS" id="PR01607">
    <property type="entry name" value="APYRASEFAMLY"/>
</dbReference>
<feature type="domain" description="5'-Nucleotidase C-terminal" evidence="5">
    <location>
        <begin position="360"/>
        <end position="516"/>
    </location>
</feature>
<comment type="similarity">
    <text evidence="2">Belongs to the 5'-nucleotidase family.</text>
</comment>
<dbReference type="InterPro" id="IPR036907">
    <property type="entry name" value="5'-Nucleotdase_C_sf"/>
</dbReference>
<dbReference type="EMBL" id="VULY01000018">
    <property type="protein sequence ID" value="MSR93230.1"/>
    <property type="molecule type" value="Genomic_DNA"/>
</dbReference>
<keyword evidence="3" id="KW-0812">Transmembrane</keyword>
<dbReference type="GO" id="GO:0009166">
    <property type="term" value="P:nucleotide catabolic process"/>
    <property type="evidence" value="ECO:0007669"/>
    <property type="project" value="InterPro"/>
</dbReference>
<dbReference type="CDD" id="cd00845">
    <property type="entry name" value="MPP_UshA_N_like"/>
    <property type="match status" value="1"/>
</dbReference>
<dbReference type="PANTHER" id="PTHR11575:SF24">
    <property type="entry name" value="5'-NUCLEOTIDASE"/>
    <property type="match status" value="1"/>
</dbReference>
<gene>
    <name evidence="6" type="ORF">FYJ34_02840</name>
</gene>
<feature type="transmembrane region" description="Helical" evidence="3">
    <location>
        <begin position="612"/>
        <end position="633"/>
    </location>
</feature>
<evidence type="ECO:0000256" key="3">
    <source>
        <dbReference type="SAM" id="Phobius"/>
    </source>
</evidence>
<dbReference type="InterPro" id="IPR029052">
    <property type="entry name" value="Metallo-depent_PP-like"/>
</dbReference>
<dbReference type="PROSITE" id="PS00786">
    <property type="entry name" value="5_NUCLEOTIDASE_2"/>
    <property type="match status" value="1"/>
</dbReference>
<evidence type="ECO:0000256" key="1">
    <source>
        <dbReference type="ARBA" id="ARBA00022729"/>
    </source>
</evidence>
<feature type="domain" description="Calcineurin-like phosphoesterase" evidence="4">
    <location>
        <begin position="36"/>
        <end position="266"/>
    </location>
</feature>
<dbReference type="InterPro" id="IPR008334">
    <property type="entry name" value="5'-Nucleotdase_C"/>
</dbReference>
<keyword evidence="3" id="KW-0472">Membrane</keyword>
<dbReference type="RefSeq" id="WP_154476073.1">
    <property type="nucleotide sequence ID" value="NZ_VULY01000018.1"/>
</dbReference>
<evidence type="ECO:0000313" key="7">
    <source>
        <dbReference type="Proteomes" id="UP000434409"/>
    </source>
</evidence>
<reference evidence="6 7" key="1">
    <citation type="submission" date="2019-08" db="EMBL/GenBank/DDBJ databases">
        <title>In-depth cultivation of the pig gut microbiome towards novel bacterial diversity and tailored functional studies.</title>
        <authorList>
            <person name="Wylensek D."/>
            <person name="Hitch T.C.A."/>
            <person name="Clavel T."/>
        </authorList>
    </citation>
    <scope>NUCLEOTIDE SEQUENCE [LARGE SCALE GENOMIC DNA]</scope>
    <source>
        <strain evidence="6 7">68-1-5</strain>
    </source>
</reference>
<feature type="signal peptide" evidence="2">
    <location>
        <begin position="1"/>
        <end position="26"/>
    </location>
</feature>
<dbReference type="AlphaFoldDB" id="A0A6N7UZE5"/>
<dbReference type="Pfam" id="PF02872">
    <property type="entry name" value="5_nucleotid_C"/>
    <property type="match status" value="1"/>
</dbReference>
<evidence type="ECO:0000256" key="2">
    <source>
        <dbReference type="RuleBase" id="RU362119"/>
    </source>
</evidence>
<name>A0A6N7UZE5_9FIRM</name>
<protein>
    <submittedName>
        <fullName evidence="6">Bifunctional metallophosphatase/5'-nucleotidase</fullName>
    </submittedName>
</protein>
<dbReference type="Proteomes" id="UP000434409">
    <property type="component" value="Unassembled WGS sequence"/>
</dbReference>
<organism evidence="6 7">
    <name type="scientific">Suipraeoptans intestinalis</name>
    <dbReference type="NCBI Taxonomy" id="2606628"/>
    <lineage>
        <taxon>Bacteria</taxon>
        <taxon>Bacillati</taxon>
        <taxon>Bacillota</taxon>
        <taxon>Clostridia</taxon>
        <taxon>Lachnospirales</taxon>
        <taxon>Lachnospiraceae</taxon>
        <taxon>Suipraeoptans</taxon>
    </lineage>
</organism>
<dbReference type="GO" id="GO:0000166">
    <property type="term" value="F:nucleotide binding"/>
    <property type="evidence" value="ECO:0007669"/>
    <property type="project" value="UniProtKB-KW"/>
</dbReference>
<dbReference type="InterPro" id="IPR006179">
    <property type="entry name" value="5_nucleotidase/apyrase"/>
</dbReference>
<sequence>MLNRRIAAGIAMIAALIGGFPMGARAEAHTKTKKATIVFTHDLHSRMDDEELGGFSRLKTGIDGIRQEKQGKEGVFVLDGGDFSMGTLYQTLFEKEASELLMLGYLGYDATTLGNHEFDYRSRGLAAMLATAKEKATENQTVLPQLVISNINWKENRSGEDKQLKKAMEEFGSKSYTIIEKEGVRIGIFGVLGEDADASAPESGLTFQSITESSKKMVQKLQQEKVDMIVCLSHSGTNPDPKKSEDEILAKEVPQIDVIISGHTHTRLEKPIRIQDTYIVSAGEYGQSLGELALVQTKEGRWEAADYQLHAMDDTVPSDEGVKEKLKAYEEAVNREYLAQFGYRFDEVVAQNQVDFTPFYRFGEKVEEDTLGSLIADSYIYTVKDVEKEAYEPVAVSLIPAGVVRGSVPTGDVTTADIFNISSLGIGADRVPGYPLVSVYLTGKELKTVAEIDVSVSPLMPSAQLYGSGLHWTYNNNRMPLNRVTEVALADDVFGGKADVLEEEKLYRVVAGLYSAQMLGAVEDVSKGILKVQPKDKNGKPIKDFEKYILHTPEGQEVKEWWALANYMKSFEKNESGLPSVSEKYSRLEGRKTQETGKNPADILKHPNRIALTVYGIGILILGILLMILGKIIKRWRKKEK</sequence>
<keyword evidence="7" id="KW-1185">Reference proteome</keyword>
<dbReference type="SUPFAM" id="SSF56300">
    <property type="entry name" value="Metallo-dependent phosphatases"/>
    <property type="match status" value="1"/>
</dbReference>
<dbReference type="SUPFAM" id="SSF55816">
    <property type="entry name" value="5'-nucleotidase (syn. UDP-sugar hydrolase), C-terminal domain"/>
    <property type="match status" value="1"/>
</dbReference>
<dbReference type="Gene3D" id="3.90.780.10">
    <property type="entry name" value="5'-Nucleotidase, C-terminal domain"/>
    <property type="match status" value="1"/>
</dbReference>
<evidence type="ECO:0000313" key="6">
    <source>
        <dbReference type="EMBL" id="MSR93230.1"/>
    </source>
</evidence>
<proteinExistence type="inferred from homology"/>
<dbReference type="InterPro" id="IPR006146">
    <property type="entry name" value="5'-Nucleotdase_CS"/>
</dbReference>
<accession>A0A6N7UZE5</accession>
<dbReference type="GO" id="GO:0046872">
    <property type="term" value="F:metal ion binding"/>
    <property type="evidence" value="ECO:0007669"/>
    <property type="project" value="InterPro"/>
</dbReference>
<comment type="caution">
    <text evidence="6">The sequence shown here is derived from an EMBL/GenBank/DDBJ whole genome shotgun (WGS) entry which is preliminary data.</text>
</comment>
<evidence type="ECO:0000259" key="5">
    <source>
        <dbReference type="Pfam" id="PF02872"/>
    </source>
</evidence>
<dbReference type="PANTHER" id="PTHR11575">
    <property type="entry name" value="5'-NUCLEOTIDASE-RELATED"/>
    <property type="match status" value="1"/>
</dbReference>
<keyword evidence="2" id="KW-0378">Hydrolase</keyword>
<dbReference type="Pfam" id="PF00149">
    <property type="entry name" value="Metallophos"/>
    <property type="match status" value="1"/>
</dbReference>